<comment type="caution">
    <text evidence="1">The sequence shown here is derived from an EMBL/GenBank/DDBJ whole genome shotgun (WGS) entry which is preliminary data.</text>
</comment>
<dbReference type="PANTHER" id="PTHR47821:SF2">
    <property type="entry name" value="PHOSPHOGLYCERATE MUTASE FAMILY PROTEIN"/>
    <property type="match status" value="1"/>
</dbReference>
<gene>
    <name evidence="1" type="ORF">SASPL_126290</name>
</gene>
<dbReference type="InterPro" id="IPR013078">
    <property type="entry name" value="His_Pase_superF_clade-1"/>
</dbReference>
<protein>
    <recommendedName>
        <fullName evidence="3">Phosphoglycerate mutase</fullName>
    </recommendedName>
</protein>
<dbReference type="SUPFAM" id="SSF53254">
    <property type="entry name" value="Phosphoglycerate mutase-like"/>
    <property type="match status" value="1"/>
</dbReference>
<reference evidence="1" key="2">
    <citation type="submission" date="2020-08" db="EMBL/GenBank/DDBJ databases">
        <title>Plant Genome Project.</title>
        <authorList>
            <person name="Zhang R.-G."/>
        </authorList>
    </citation>
    <scope>NUCLEOTIDE SEQUENCE</scope>
    <source>
        <strain evidence="1">Huo1</strain>
        <tissue evidence="1">Leaf</tissue>
    </source>
</reference>
<keyword evidence="2" id="KW-1185">Reference proteome</keyword>
<reference evidence="1" key="1">
    <citation type="submission" date="2018-01" db="EMBL/GenBank/DDBJ databases">
        <authorList>
            <person name="Mao J.F."/>
        </authorList>
    </citation>
    <scope>NUCLEOTIDE SEQUENCE</scope>
    <source>
        <strain evidence="1">Huo1</strain>
        <tissue evidence="1">Leaf</tissue>
    </source>
</reference>
<name>A0A8X8ZR02_SALSN</name>
<dbReference type="PANTHER" id="PTHR47821">
    <property type="entry name" value="PHOSPHOGLYCERATE MUTASE FAMILY PROTEIN"/>
    <property type="match status" value="1"/>
</dbReference>
<proteinExistence type="predicted"/>
<dbReference type="AlphaFoldDB" id="A0A8X8ZR02"/>
<accession>A0A8X8ZR02</accession>
<dbReference type="Gene3D" id="3.40.50.1240">
    <property type="entry name" value="Phosphoglycerate mutase-like"/>
    <property type="match status" value="1"/>
</dbReference>
<evidence type="ECO:0000313" key="1">
    <source>
        <dbReference type="EMBL" id="KAG6413576.1"/>
    </source>
</evidence>
<evidence type="ECO:0000313" key="2">
    <source>
        <dbReference type="Proteomes" id="UP000298416"/>
    </source>
</evidence>
<dbReference type="InterPro" id="IPR029033">
    <property type="entry name" value="His_PPase_superfam"/>
</dbReference>
<organism evidence="1">
    <name type="scientific">Salvia splendens</name>
    <name type="common">Scarlet sage</name>
    <dbReference type="NCBI Taxonomy" id="180675"/>
    <lineage>
        <taxon>Eukaryota</taxon>
        <taxon>Viridiplantae</taxon>
        <taxon>Streptophyta</taxon>
        <taxon>Embryophyta</taxon>
        <taxon>Tracheophyta</taxon>
        <taxon>Spermatophyta</taxon>
        <taxon>Magnoliopsida</taxon>
        <taxon>eudicotyledons</taxon>
        <taxon>Gunneridae</taxon>
        <taxon>Pentapetalae</taxon>
        <taxon>asterids</taxon>
        <taxon>lamiids</taxon>
        <taxon>Lamiales</taxon>
        <taxon>Lamiaceae</taxon>
        <taxon>Nepetoideae</taxon>
        <taxon>Mentheae</taxon>
        <taxon>Salviinae</taxon>
        <taxon>Salvia</taxon>
        <taxon>Salvia subgen. Calosphace</taxon>
        <taxon>core Calosphace</taxon>
    </lineage>
</organism>
<evidence type="ECO:0008006" key="3">
    <source>
        <dbReference type="Google" id="ProtNLM"/>
    </source>
</evidence>
<dbReference type="EMBL" id="PNBA02000009">
    <property type="protein sequence ID" value="KAG6413576.1"/>
    <property type="molecule type" value="Genomic_DNA"/>
</dbReference>
<dbReference type="Proteomes" id="UP000298416">
    <property type="component" value="Unassembled WGS sequence"/>
</dbReference>
<sequence>MGSGYQSFLRNSYWILRHGKSIPNQTGVIVSSLVRELVVYLSDYVCVWQENGVLEDYQLASDGVEQARVAGELFLKALHLNLFIQESFPFCVVQFCVFPNKQLELRENNIGLENVCICYSPFSRTTHTAKVAASVLDIPLEPPQCKGVTLLVFPSGHRNFVVVHDLRERFFGSSFELKSHDKYSETWALDAKDPFLQLEGGESVADVATRLTSALALMESEFEGCTVLIVSHGDPLQILQTIMNAAKEDGRSEGNDLVSRVEAVRLSSVLSQHRQFALDTAELRRLV</sequence>
<dbReference type="Pfam" id="PF00300">
    <property type="entry name" value="His_Phos_1"/>
    <property type="match status" value="1"/>
</dbReference>